<dbReference type="InterPro" id="IPR038225">
    <property type="entry name" value="TagF_sf"/>
</dbReference>
<keyword evidence="2" id="KW-1185">Reference proteome</keyword>
<evidence type="ECO:0000313" key="1">
    <source>
        <dbReference type="EMBL" id="GGB45898.1"/>
    </source>
</evidence>
<name>A0A916THL9_9HYPH</name>
<dbReference type="Proteomes" id="UP000605148">
    <property type="component" value="Unassembled WGS sequence"/>
</dbReference>
<dbReference type="Pfam" id="PF09867">
    <property type="entry name" value="TagF_N"/>
    <property type="match status" value="1"/>
</dbReference>
<dbReference type="NCBIfam" id="TIGR03373">
    <property type="entry name" value="VI_minor_4"/>
    <property type="match status" value="1"/>
</dbReference>
<reference evidence="1" key="1">
    <citation type="journal article" date="2014" name="Int. J. Syst. Evol. Microbiol.">
        <title>Complete genome sequence of Corynebacterium casei LMG S-19264T (=DSM 44701T), isolated from a smear-ripened cheese.</title>
        <authorList>
            <consortium name="US DOE Joint Genome Institute (JGI-PGF)"/>
            <person name="Walter F."/>
            <person name="Albersmeier A."/>
            <person name="Kalinowski J."/>
            <person name="Ruckert C."/>
        </authorList>
    </citation>
    <scope>NUCLEOTIDE SEQUENCE</scope>
    <source>
        <strain evidence="1">CGMCC 1.12426</strain>
    </source>
</reference>
<dbReference type="PIRSF" id="PIRSF029287">
    <property type="entry name" value="UCP029287"/>
    <property type="match status" value="1"/>
</dbReference>
<dbReference type="AlphaFoldDB" id="A0A916THL9"/>
<dbReference type="RefSeq" id="WP_150495536.1">
    <property type="nucleotide sequence ID" value="NZ_BMFA01000004.1"/>
</dbReference>
<dbReference type="EMBL" id="BMFA01000004">
    <property type="protein sequence ID" value="GGB45898.1"/>
    <property type="molecule type" value="Genomic_DNA"/>
</dbReference>
<protein>
    <submittedName>
        <fullName evidence="1">Type VI secretion-associated protein</fullName>
    </submittedName>
</protein>
<dbReference type="Gene3D" id="3.40.1730.10">
    <property type="entry name" value="pa0076 domain"/>
    <property type="match status" value="1"/>
</dbReference>
<gene>
    <name evidence="1" type="ORF">GCM10011316_17520</name>
</gene>
<proteinExistence type="predicted"/>
<dbReference type="InterPro" id="IPR017748">
    <property type="entry name" value="TagF"/>
</dbReference>
<evidence type="ECO:0000313" key="2">
    <source>
        <dbReference type="Proteomes" id="UP000605148"/>
    </source>
</evidence>
<accession>A0A916THL9</accession>
<dbReference type="OrthoDB" id="9801841at2"/>
<comment type="caution">
    <text evidence="1">The sequence shown here is derived from an EMBL/GenBank/DDBJ whole genome shotgun (WGS) entry which is preliminary data.</text>
</comment>
<reference evidence="1" key="2">
    <citation type="submission" date="2020-09" db="EMBL/GenBank/DDBJ databases">
        <authorList>
            <person name="Sun Q."/>
            <person name="Zhou Y."/>
        </authorList>
    </citation>
    <scope>NUCLEOTIDE SEQUENCE</scope>
    <source>
        <strain evidence="1">CGMCC 1.12426</strain>
    </source>
</reference>
<organism evidence="1 2">
    <name type="scientific">Roseibium aquae</name>
    <dbReference type="NCBI Taxonomy" id="1323746"/>
    <lineage>
        <taxon>Bacteria</taxon>
        <taxon>Pseudomonadati</taxon>
        <taxon>Pseudomonadota</taxon>
        <taxon>Alphaproteobacteria</taxon>
        <taxon>Hyphomicrobiales</taxon>
        <taxon>Stappiaceae</taxon>
        <taxon>Roseibium</taxon>
    </lineage>
</organism>
<sequence>MRVCGYFGKRPGDRDFLFDGLPARVADRWAAMLSGWLQAAQARDPENWQRHYYGAPIWRFALAPGHLNDQIWVGVIAASADAFGRSFPLSVLISAEKAGLPDYLTGPVDQLMDRIERQLLSFLDGGLGRAEMLKDLERVSDELRRALDVPPKEHLVMLPSLRPEEFAIALPVAELQANPERPGAMVQWPAQTRRREEPDPCYWWHEGTETRPAELCISAGLPSGSPTSAFFLGDWTGAGWRARVHDSGME</sequence>